<gene>
    <name evidence="2" type="ORF">HU200_057653</name>
</gene>
<protein>
    <submittedName>
        <fullName evidence="2">Uncharacterized protein</fullName>
    </submittedName>
</protein>
<proteinExistence type="predicted"/>
<feature type="region of interest" description="Disordered" evidence="1">
    <location>
        <begin position="1"/>
        <end position="28"/>
    </location>
</feature>
<accession>A0A835AF36</accession>
<name>A0A835AF36_9POAL</name>
<dbReference type="PANTHER" id="PTHR34835:SF69">
    <property type="entry name" value="UBIQUITIN-LIKE PROTEASE FAMILY PROFILE DOMAIN-CONTAINING PROTEIN"/>
    <property type="match status" value="1"/>
</dbReference>
<keyword evidence="3" id="KW-1185">Reference proteome</keyword>
<organism evidence="2 3">
    <name type="scientific">Digitaria exilis</name>
    <dbReference type="NCBI Taxonomy" id="1010633"/>
    <lineage>
        <taxon>Eukaryota</taxon>
        <taxon>Viridiplantae</taxon>
        <taxon>Streptophyta</taxon>
        <taxon>Embryophyta</taxon>
        <taxon>Tracheophyta</taxon>
        <taxon>Spermatophyta</taxon>
        <taxon>Magnoliopsida</taxon>
        <taxon>Liliopsida</taxon>
        <taxon>Poales</taxon>
        <taxon>Poaceae</taxon>
        <taxon>PACMAD clade</taxon>
        <taxon>Panicoideae</taxon>
        <taxon>Panicodae</taxon>
        <taxon>Paniceae</taxon>
        <taxon>Anthephorinae</taxon>
        <taxon>Digitaria</taxon>
    </lineage>
</organism>
<dbReference type="EMBL" id="JACEFO010002440">
    <property type="protein sequence ID" value="KAF8660502.1"/>
    <property type="molecule type" value="Genomic_DNA"/>
</dbReference>
<evidence type="ECO:0000313" key="2">
    <source>
        <dbReference type="EMBL" id="KAF8660502.1"/>
    </source>
</evidence>
<dbReference type="Proteomes" id="UP000636709">
    <property type="component" value="Unassembled WGS sequence"/>
</dbReference>
<evidence type="ECO:0000313" key="3">
    <source>
        <dbReference type="Proteomes" id="UP000636709"/>
    </source>
</evidence>
<comment type="caution">
    <text evidence="2">The sequence shown here is derived from an EMBL/GenBank/DDBJ whole genome shotgun (WGS) entry which is preliminary data.</text>
</comment>
<reference evidence="2" key="1">
    <citation type="submission" date="2020-07" db="EMBL/GenBank/DDBJ databases">
        <title>Genome sequence and genetic diversity analysis of an under-domesticated orphan crop, white fonio (Digitaria exilis).</title>
        <authorList>
            <person name="Bennetzen J.L."/>
            <person name="Chen S."/>
            <person name="Ma X."/>
            <person name="Wang X."/>
            <person name="Yssel A.E.J."/>
            <person name="Chaluvadi S.R."/>
            <person name="Johnson M."/>
            <person name="Gangashetty P."/>
            <person name="Hamidou F."/>
            <person name="Sanogo M.D."/>
            <person name="Zwaenepoel A."/>
            <person name="Wallace J."/>
            <person name="Van De Peer Y."/>
            <person name="Van Deynze A."/>
        </authorList>
    </citation>
    <scope>NUCLEOTIDE SEQUENCE</scope>
    <source>
        <tissue evidence="2">Leaves</tissue>
    </source>
</reference>
<evidence type="ECO:0000256" key="1">
    <source>
        <dbReference type="SAM" id="MobiDB-lite"/>
    </source>
</evidence>
<sequence length="378" mass="41270">MSARRRSAHGGIRAGAVPAAEPEVDGDDDAGEVVTVDYRFSILAVRRFVDKLSDEQEEVVRSMGFEGVLHLSRYSKLDRHFSAWLCNQLVVATAPASASAPARVPISLADGAGADVPVTARDVSEVLGVPNGERPVEVARNPADKGRDAAAVRRALGLDPGEAPTLQAAEAIVARRNKDAPLAQGPMTQAERDAFVVAFLLLVVEHFFAPGSVNRRGRVNEEVFHALANPSEVHLYDWAEYALEEFRRCAGRVREQVTSKSSKIALSGCLLFLQVALCLFSPRIPLSLCWANLLLDVCFICNRILLQIFYLDRLDLGEAGCGVQRGVLPRVAAYNYRSLYQVIEMDRQPKWPEGGLPSSVSVCACHKWVWLALIVTGL</sequence>
<dbReference type="AlphaFoldDB" id="A0A835AF36"/>
<dbReference type="PANTHER" id="PTHR34835">
    <property type="entry name" value="OS07G0283600 PROTEIN-RELATED"/>
    <property type="match status" value="1"/>
</dbReference>
<dbReference type="OrthoDB" id="664194at2759"/>